<dbReference type="SUPFAM" id="SSF56235">
    <property type="entry name" value="N-terminal nucleophile aminohydrolases (Ntn hydrolases)"/>
    <property type="match status" value="1"/>
</dbReference>
<feature type="domain" description="Glutamine amidotransferase type-2" evidence="2">
    <location>
        <begin position="2"/>
        <end position="110"/>
    </location>
</feature>
<dbReference type="EMBL" id="LAZR01068806">
    <property type="protein sequence ID" value="KKK48950.1"/>
    <property type="molecule type" value="Genomic_DNA"/>
</dbReference>
<dbReference type="InterPro" id="IPR017932">
    <property type="entry name" value="GATase_2_dom"/>
</dbReference>
<dbReference type="InterPro" id="IPR029055">
    <property type="entry name" value="Ntn_hydrolases_N"/>
</dbReference>
<evidence type="ECO:0000256" key="1">
    <source>
        <dbReference type="ARBA" id="ARBA00022962"/>
    </source>
</evidence>
<proteinExistence type="predicted"/>
<dbReference type="Pfam" id="PF13230">
    <property type="entry name" value="GATase_4"/>
    <property type="match status" value="1"/>
</dbReference>
<reference evidence="3" key="1">
    <citation type="journal article" date="2015" name="Nature">
        <title>Complex archaea that bridge the gap between prokaryotes and eukaryotes.</title>
        <authorList>
            <person name="Spang A."/>
            <person name="Saw J.H."/>
            <person name="Jorgensen S.L."/>
            <person name="Zaremba-Niedzwiedzka K."/>
            <person name="Martijn J."/>
            <person name="Lind A.E."/>
            <person name="van Eijk R."/>
            <person name="Schleper C."/>
            <person name="Guy L."/>
            <person name="Ettema T.J."/>
        </authorList>
    </citation>
    <scope>NUCLEOTIDE SEQUENCE</scope>
</reference>
<evidence type="ECO:0000313" key="3">
    <source>
        <dbReference type="EMBL" id="KKK48950.1"/>
    </source>
</evidence>
<name>A0A0F8WL60_9ZZZZ</name>
<dbReference type="PROSITE" id="PS51278">
    <property type="entry name" value="GATASE_TYPE_2"/>
    <property type="match status" value="1"/>
</dbReference>
<dbReference type="PANTHER" id="PTHR42824">
    <property type="entry name" value="GLUTAMINE AMIDOTRANSFERASE"/>
    <property type="match status" value="1"/>
</dbReference>
<accession>A0A0F8WL60</accession>
<dbReference type="AlphaFoldDB" id="A0A0F8WL60"/>
<dbReference type="InterPro" id="IPR026869">
    <property type="entry name" value="EgtC-like"/>
</dbReference>
<protein>
    <recommendedName>
        <fullName evidence="2">Glutamine amidotransferase type-2 domain-containing protein</fullName>
    </recommendedName>
</protein>
<dbReference type="Gene3D" id="3.60.20.10">
    <property type="entry name" value="Glutamine Phosphoribosylpyrophosphate, subunit 1, domain 1"/>
    <property type="match status" value="1"/>
</dbReference>
<keyword evidence="1" id="KW-0315">Glutamine amidotransferase</keyword>
<feature type="non-terminal residue" evidence="3">
    <location>
        <position position="110"/>
    </location>
</feature>
<sequence length="110" mass="13012">MCELLGVNSNKYTNVTFSFQQLKKNSVDNPHGWGLAFYPYHLPKRNKLYSNNVEQNDFRAAIFREDHRLKDSIFIHNLRGYFHNNLRAKNILAHIRKSTNTQTYANTHPF</sequence>
<organism evidence="3">
    <name type="scientific">marine sediment metagenome</name>
    <dbReference type="NCBI Taxonomy" id="412755"/>
    <lineage>
        <taxon>unclassified sequences</taxon>
        <taxon>metagenomes</taxon>
        <taxon>ecological metagenomes</taxon>
    </lineage>
</organism>
<comment type="caution">
    <text evidence="3">The sequence shown here is derived from an EMBL/GenBank/DDBJ whole genome shotgun (WGS) entry which is preliminary data.</text>
</comment>
<gene>
    <name evidence="3" type="ORF">LCGC14_3139990</name>
</gene>
<dbReference type="PANTHER" id="PTHR42824:SF1">
    <property type="entry name" value="GLUTAMINE AMIDOTRANSFERASE YAFJ-RELATED"/>
    <property type="match status" value="1"/>
</dbReference>
<evidence type="ECO:0000259" key="2">
    <source>
        <dbReference type="PROSITE" id="PS51278"/>
    </source>
</evidence>